<dbReference type="Gene3D" id="3.20.20.30">
    <property type="entry name" value="Luciferase-like domain"/>
    <property type="match status" value="1"/>
</dbReference>
<proteinExistence type="inferred from homology"/>
<dbReference type="PANTHER" id="PTHR30011">
    <property type="entry name" value="ALKANESULFONATE MONOOXYGENASE-RELATED"/>
    <property type="match status" value="1"/>
</dbReference>
<dbReference type="CDD" id="cd01095">
    <property type="entry name" value="Nitrilotriacetate_monoxgenase"/>
    <property type="match status" value="1"/>
</dbReference>
<dbReference type="InterPro" id="IPR011251">
    <property type="entry name" value="Luciferase-like_dom"/>
</dbReference>
<evidence type="ECO:0000256" key="2">
    <source>
        <dbReference type="ARBA" id="ARBA00022643"/>
    </source>
</evidence>
<keyword evidence="3" id="KW-0560">Oxidoreductase</keyword>
<keyword evidence="2" id="KW-0288">FMN</keyword>
<reference evidence="7 8" key="1">
    <citation type="submission" date="2020-01" db="EMBL/GenBank/DDBJ databases">
        <title>Insect and environment-associated Actinomycetes.</title>
        <authorList>
            <person name="Currrie C."/>
            <person name="Chevrette M."/>
            <person name="Carlson C."/>
            <person name="Stubbendieck R."/>
            <person name="Wendt-Pienkowski E."/>
        </authorList>
    </citation>
    <scope>NUCLEOTIDE SEQUENCE [LARGE SCALE GENOMIC DNA]</scope>
    <source>
        <strain evidence="7 8">SID8386</strain>
    </source>
</reference>
<dbReference type="PANTHER" id="PTHR30011:SF16">
    <property type="entry name" value="C2H2 FINGER DOMAIN TRANSCRIPTION FACTOR (EUROFUNG)-RELATED"/>
    <property type="match status" value="1"/>
</dbReference>
<evidence type="ECO:0000256" key="3">
    <source>
        <dbReference type="ARBA" id="ARBA00023002"/>
    </source>
</evidence>
<keyword evidence="1" id="KW-0285">Flavoprotein</keyword>
<evidence type="ECO:0000256" key="1">
    <source>
        <dbReference type="ARBA" id="ARBA00022630"/>
    </source>
</evidence>
<evidence type="ECO:0000313" key="8">
    <source>
        <dbReference type="Proteomes" id="UP000470404"/>
    </source>
</evidence>
<dbReference type="InterPro" id="IPR036661">
    <property type="entry name" value="Luciferase-like_sf"/>
</dbReference>
<comment type="caution">
    <text evidence="7">The sequence shown here is derived from an EMBL/GenBank/DDBJ whole genome shotgun (WGS) entry which is preliminary data.</text>
</comment>
<dbReference type="EMBL" id="JAAGNC010000189">
    <property type="protein sequence ID" value="NEC61173.1"/>
    <property type="molecule type" value="Genomic_DNA"/>
</dbReference>
<protein>
    <submittedName>
        <fullName evidence="7">LLM class flavin-dependent oxidoreductase</fullName>
    </submittedName>
</protein>
<evidence type="ECO:0000259" key="6">
    <source>
        <dbReference type="Pfam" id="PF00296"/>
    </source>
</evidence>
<accession>A0ABX0C4I9</accession>
<dbReference type="RefSeq" id="WP_067585070.1">
    <property type="nucleotide sequence ID" value="NZ_JAAGNC010000189.1"/>
</dbReference>
<feature type="domain" description="Luciferase-like" evidence="6">
    <location>
        <begin position="33"/>
        <end position="382"/>
    </location>
</feature>
<keyword evidence="8" id="KW-1185">Reference proteome</keyword>
<name>A0ABX0C4I9_9PSEU</name>
<dbReference type="SUPFAM" id="SSF51679">
    <property type="entry name" value="Bacterial luciferase-like"/>
    <property type="match status" value="1"/>
</dbReference>
<dbReference type="Pfam" id="PF00296">
    <property type="entry name" value="Bac_luciferase"/>
    <property type="match status" value="1"/>
</dbReference>
<gene>
    <name evidence="7" type="ORF">G3I59_37645</name>
</gene>
<sequence length="439" mass="49051">MNLVLFFNPAGRLPASWRRPGSRVEELYGLPLAVDLARKAESARFDAIFLADVFYQDDLGRDPFTTGYEPFTLMSALCPVTERIGFIGTVSATFMPPYHLARYFASIDHLSSGRVGWNLVTSSSGGELFGMELPPKEERYARADEYLRLVKSLWDAYDDDAVVNDREARVWARADRIHPVDFEGEYFRFRGHLKVPRSPQGRPVIVQAGQSDAGMDFAARNAEVVFTAQTDLDRAREFYAEIKKRAAAHGRDPEKIKILPGIAPIIGATHEEARERADELAGLIDMESGRKSMEITLQGADLSGVDLDAPIPAKCLVPPESASDQAGRGASRYRNFYEMAVRDRMTLRQLIFESERGLGHSTVTGSVEQVADRFEEWWRAGACDGFAITPVDVPEGFDSVCEQLVPELQSRALFPKEYEGKTLREHLGLDRPSAPNRSR</sequence>
<organism evidence="7 8">
    <name type="scientific">Amycolatopsis rubida</name>
    <dbReference type="NCBI Taxonomy" id="112413"/>
    <lineage>
        <taxon>Bacteria</taxon>
        <taxon>Bacillati</taxon>
        <taxon>Actinomycetota</taxon>
        <taxon>Actinomycetes</taxon>
        <taxon>Pseudonocardiales</taxon>
        <taxon>Pseudonocardiaceae</taxon>
        <taxon>Amycolatopsis</taxon>
    </lineage>
</organism>
<dbReference type="InterPro" id="IPR051260">
    <property type="entry name" value="Diverse_substr_monoxygenases"/>
</dbReference>
<evidence type="ECO:0000256" key="5">
    <source>
        <dbReference type="ARBA" id="ARBA00033748"/>
    </source>
</evidence>
<dbReference type="PIRSF" id="PIRSF000337">
    <property type="entry name" value="NTA_MOA"/>
    <property type="match status" value="1"/>
</dbReference>
<dbReference type="InterPro" id="IPR016215">
    <property type="entry name" value="NTA_MOA"/>
</dbReference>
<keyword evidence="4" id="KW-0503">Monooxygenase</keyword>
<evidence type="ECO:0000256" key="4">
    <source>
        <dbReference type="ARBA" id="ARBA00023033"/>
    </source>
</evidence>
<dbReference type="Proteomes" id="UP000470404">
    <property type="component" value="Unassembled WGS sequence"/>
</dbReference>
<comment type="similarity">
    <text evidence="5">Belongs to the NtaA/SnaA/DszA monooxygenase family.</text>
</comment>
<dbReference type="NCBIfam" id="TIGR03860">
    <property type="entry name" value="FMN_nitrolo"/>
    <property type="match status" value="1"/>
</dbReference>
<evidence type="ECO:0000313" key="7">
    <source>
        <dbReference type="EMBL" id="NEC61173.1"/>
    </source>
</evidence>